<dbReference type="EMBL" id="BAAACR010000004">
    <property type="protein sequence ID" value="GAA0206057.1"/>
    <property type="molecule type" value="Genomic_DNA"/>
</dbReference>
<gene>
    <name evidence="1" type="ORF">GCM10008919_06610</name>
</gene>
<comment type="caution">
    <text evidence="1">The sequence shown here is derived from an EMBL/GenBank/DDBJ whole genome shotgun (WGS) entry which is preliminary data.</text>
</comment>
<evidence type="ECO:0000313" key="1">
    <source>
        <dbReference type="EMBL" id="GAA0206057.1"/>
    </source>
</evidence>
<dbReference type="Proteomes" id="UP001500399">
    <property type="component" value="Unassembled WGS sequence"/>
</dbReference>
<dbReference type="RefSeq" id="WP_304986332.1">
    <property type="nucleotide sequence ID" value="NZ_BAAACR010000004.1"/>
</dbReference>
<accession>A0ABN0SY67</accession>
<keyword evidence="2" id="KW-1185">Reference proteome</keyword>
<evidence type="ECO:0000313" key="2">
    <source>
        <dbReference type="Proteomes" id="UP001500399"/>
    </source>
</evidence>
<name>A0ABN0SY67_9FIRM</name>
<dbReference type="InterPro" id="IPR008861">
    <property type="entry name" value="GpX-like"/>
</dbReference>
<sequence>MPDTYTSIQGDTWDMIAYKVYGKESAIVQLIEANSDLANIAIFPSGVQVICPTIAPEASHILPPWRR</sequence>
<reference evidence="1 2" key="1">
    <citation type="journal article" date="2019" name="Int. J. Syst. Evol. Microbiol.">
        <title>The Global Catalogue of Microorganisms (GCM) 10K type strain sequencing project: providing services to taxonomists for standard genome sequencing and annotation.</title>
        <authorList>
            <consortium name="The Broad Institute Genomics Platform"/>
            <consortium name="The Broad Institute Genome Sequencing Center for Infectious Disease"/>
            <person name="Wu L."/>
            <person name="Ma J."/>
        </authorList>
    </citation>
    <scope>NUCLEOTIDE SEQUENCE [LARGE SCALE GENOMIC DNA]</scope>
    <source>
        <strain evidence="1 2">JCM 8542</strain>
    </source>
</reference>
<proteinExistence type="predicted"/>
<protein>
    <submittedName>
        <fullName evidence="1">Tail protein X</fullName>
    </submittedName>
</protein>
<dbReference type="Pfam" id="PF05489">
    <property type="entry name" value="Phage_tail_X"/>
    <property type="match status" value="1"/>
</dbReference>
<organism evidence="1 2">
    <name type="scientific">Selenomonas dianae</name>
    <dbReference type="NCBI Taxonomy" id="135079"/>
    <lineage>
        <taxon>Bacteria</taxon>
        <taxon>Bacillati</taxon>
        <taxon>Bacillota</taxon>
        <taxon>Negativicutes</taxon>
        <taxon>Selenomonadales</taxon>
        <taxon>Selenomonadaceae</taxon>
        <taxon>Selenomonas</taxon>
    </lineage>
</organism>